<dbReference type="EMBL" id="MTSE01000013">
    <property type="protein sequence ID" value="OUJ71950.1"/>
    <property type="molecule type" value="Genomic_DNA"/>
</dbReference>
<reference evidence="2 3" key="1">
    <citation type="submission" date="2017-01" db="EMBL/GenBank/DDBJ databases">
        <title>A new Hymenobacter.</title>
        <authorList>
            <person name="Liang Y."/>
            <person name="Feng F."/>
        </authorList>
    </citation>
    <scope>NUCLEOTIDE SEQUENCE [LARGE SCALE GENOMIC DNA]</scope>
    <source>
        <strain evidence="2">MIMBbqt21</strain>
    </source>
</reference>
<feature type="compositionally biased region" description="Low complexity" evidence="1">
    <location>
        <begin position="1"/>
        <end position="16"/>
    </location>
</feature>
<protein>
    <submittedName>
        <fullName evidence="2">Uncharacterized protein</fullName>
    </submittedName>
</protein>
<gene>
    <name evidence="2" type="ORF">BXP70_20235</name>
</gene>
<evidence type="ECO:0000313" key="2">
    <source>
        <dbReference type="EMBL" id="OUJ71950.1"/>
    </source>
</evidence>
<feature type="compositionally biased region" description="Basic and acidic residues" evidence="1">
    <location>
        <begin position="46"/>
        <end position="62"/>
    </location>
</feature>
<comment type="caution">
    <text evidence="2">The sequence shown here is derived from an EMBL/GenBank/DDBJ whole genome shotgun (WGS) entry which is preliminary data.</text>
</comment>
<proteinExistence type="predicted"/>
<feature type="region of interest" description="Disordered" evidence="1">
    <location>
        <begin position="1"/>
        <end position="71"/>
    </location>
</feature>
<dbReference type="RefSeq" id="WP_086595927.1">
    <property type="nucleotide sequence ID" value="NZ_MTSE01000013.1"/>
</dbReference>
<accession>A0A243W968</accession>
<name>A0A243W968_9BACT</name>
<organism evidence="2 3">
    <name type="scientific">Hymenobacter crusticola</name>
    <dbReference type="NCBI Taxonomy" id="1770526"/>
    <lineage>
        <taxon>Bacteria</taxon>
        <taxon>Pseudomonadati</taxon>
        <taxon>Bacteroidota</taxon>
        <taxon>Cytophagia</taxon>
        <taxon>Cytophagales</taxon>
        <taxon>Hymenobacteraceae</taxon>
        <taxon>Hymenobacter</taxon>
    </lineage>
</organism>
<evidence type="ECO:0000313" key="3">
    <source>
        <dbReference type="Proteomes" id="UP000194873"/>
    </source>
</evidence>
<sequence length="71" mass="7657">MNNENAAPSNEESSGAQRVSMAHSGQNEFPIKKKPGQQPLQETGSDDTKRAMNDADQTKEDSNQEGGTAKH</sequence>
<dbReference type="Proteomes" id="UP000194873">
    <property type="component" value="Unassembled WGS sequence"/>
</dbReference>
<evidence type="ECO:0000256" key="1">
    <source>
        <dbReference type="SAM" id="MobiDB-lite"/>
    </source>
</evidence>
<keyword evidence="3" id="KW-1185">Reference proteome</keyword>
<dbReference type="AlphaFoldDB" id="A0A243W968"/>